<dbReference type="GO" id="GO:0015833">
    <property type="term" value="P:peptide transport"/>
    <property type="evidence" value="ECO:0007669"/>
    <property type="project" value="TreeGrafter"/>
</dbReference>
<dbReference type="PANTHER" id="PTHR30290:SF82">
    <property type="entry name" value="ABC-TYPE DIPEPTIDE_OLIGOPEPTIDE TRANSPORT SYSTEM, PERIPLASMIC COMPONENT"/>
    <property type="match status" value="1"/>
</dbReference>
<evidence type="ECO:0000256" key="4">
    <source>
        <dbReference type="SAM" id="SignalP"/>
    </source>
</evidence>
<dbReference type="GO" id="GO:0043190">
    <property type="term" value="C:ATP-binding cassette (ABC) transporter complex"/>
    <property type="evidence" value="ECO:0007669"/>
    <property type="project" value="InterPro"/>
</dbReference>
<dbReference type="GO" id="GO:1904680">
    <property type="term" value="F:peptide transmembrane transporter activity"/>
    <property type="evidence" value="ECO:0007669"/>
    <property type="project" value="TreeGrafter"/>
</dbReference>
<reference evidence="6" key="1">
    <citation type="submission" date="2021-01" db="EMBL/GenBank/DDBJ databases">
        <title>Whole genome shotgun sequence of Virgisporangium ochraceum NBRC 16418.</title>
        <authorList>
            <person name="Komaki H."/>
            <person name="Tamura T."/>
        </authorList>
    </citation>
    <scope>NUCLEOTIDE SEQUENCE</scope>
    <source>
        <strain evidence="6">NBRC 16418</strain>
    </source>
</reference>
<dbReference type="AlphaFoldDB" id="A0A8J4E8U9"/>
<comment type="caution">
    <text evidence="6">The sequence shown here is derived from an EMBL/GenBank/DDBJ whole genome shotgun (WGS) entry which is preliminary data.</text>
</comment>
<keyword evidence="3 4" id="KW-0732">Signal</keyword>
<dbReference type="PROSITE" id="PS01040">
    <property type="entry name" value="SBP_BACTERIAL_5"/>
    <property type="match status" value="1"/>
</dbReference>
<evidence type="ECO:0000313" key="7">
    <source>
        <dbReference type="Proteomes" id="UP000635606"/>
    </source>
</evidence>
<feature type="signal peptide" evidence="4">
    <location>
        <begin position="1"/>
        <end position="22"/>
    </location>
</feature>
<evidence type="ECO:0000259" key="5">
    <source>
        <dbReference type="Pfam" id="PF00496"/>
    </source>
</evidence>
<dbReference type="Pfam" id="PF00496">
    <property type="entry name" value="SBP_bac_5"/>
    <property type="match status" value="1"/>
</dbReference>
<feature type="chain" id="PRO_5039095547" evidence="4">
    <location>
        <begin position="23"/>
        <end position="555"/>
    </location>
</feature>
<dbReference type="InterPro" id="IPR023765">
    <property type="entry name" value="SBP_5_CS"/>
</dbReference>
<dbReference type="SUPFAM" id="SSF53850">
    <property type="entry name" value="Periplasmic binding protein-like II"/>
    <property type="match status" value="1"/>
</dbReference>
<evidence type="ECO:0000313" key="6">
    <source>
        <dbReference type="EMBL" id="GIJ65754.1"/>
    </source>
</evidence>
<accession>A0A8J4E8U9</accession>
<dbReference type="Proteomes" id="UP000635606">
    <property type="component" value="Unassembled WGS sequence"/>
</dbReference>
<keyword evidence="7" id="KW-1185">Reference proteome</keyword>
<dbReference type="RefSeq" id="WP_203925758.1">
    <property type="nucleotide sequence ID" value="NZ_BOPH01000009.1"/>
</dbReference>
<dbReference type="InterPro" id="IPR030678">
    <property type="entry name" value="Peptide/Ni-bd"/>
</dbReference>
<dbReference type="CDD" id="cd08509">
    <property type="entry name" value="PBP2_TmCBP_oligosaccharides_like"/>
    <property type="match status" value="1"/>
</dbReference>
<dbReference type="InterPro" id="IPR039424">
    <property type="entry name" value="SBP_5"/>
</dbReference>
<dbReference type="PROSITE" id="PS51257">
    <property type="entry name" value="PROKAR_LIPOPROTEIN"/>
    <property type="match status" value="1"/>
</dbReference>
<dbReference type="InterPro" id="IPR000914">
    <property type="entry name" value="SBP_5_dom"/>
</dbReference>
<protein>
    <submittedName>
        <fullName evidence="6">Peptide ABC transporter substrate-binding protein</fullName>
    </submittedName>
</protein>
<dbReference type="PIRSF" id="PIRSF002741">
    <property type="entry name" value="MppA"/>
    <property type="match status" value="1"/>
</dbReference>
<feature type="domain" description="Solute-binding protein family 5" evidence="5">
    <location>
        <begin position="86"/>
        <end position="447"/>
    </location>
</feature>
<proteinExistence type="inferred from homology"/>
<dbReference type="EMBL" id="BOPH01000009">
    <property type="protein sequence ID" value="GIJ65754.1"/>
    <property type="molecule type" value="Genomic_DNA"/>
</dbReference>
<name>A0A8J4E8U9_9ACTN</name>
<dbReference type="GO" id="GO:0042597">
    <property type="term" value="C:periplasmic space"/>
    <property type="evidence" value="ECO:0007669"/>
    <property type="project" value="UniProtKB-ARBA"/>
</dbReference>
<dbReference type="Gene3D" id="3.40.190.10">
    <property type="entry name" value="Periplasmic binding protein-like II"/>
    <property type="match status" value="1"/>
</dbReference>
<dbReference type="Gene3D" id="3.90.76.10">
    <property type="entry name" value="Dipeptide-binding Protein, Domain 1"/>
    <property type="match status" value="1"/>
</dbReference>
<evidence type="ECO:0000256" key="2">
    <source>
        <dbReference type="ARBA" id="ARBA00005695"/>
    </source>
</evidence>
<evidence type="ECO:0000256" key="1">
    <source>
        <dbReference type="ARBA" id="ARBA00004193"/>
    </source>
</evidence>
<evidence type="ECO:0000256" key="3">
    <source>
        <dbReference type="ARBA" id="ARBA00022729"/>
    </source>
</evidence>
<sequence>MRRGKRFRIAVIATAAALVVSAGCTGTEGQSGTSSGDRIDYLNFGGFGGGSNPQPNYNPYLEATRLEAYGYLFEPLMQFDNYACEAKPWLATKWEWKDASTLVFTMRDNVKWNDGQAFTAKDVEFTFNMLKQHKALDLRGLWRYLSAVTAPDDKTAQFTFNGPGAAAFTEIDDVRIVPKHIWEKQSDPVTFVNADNPVGTGPFTVKSFNGQQLVIARNPTYWQADKVKVDEVRFNSDQGDSQVNQLKLSRGEFDHNAMFVPDIQKTYVDRDPKNNHYWYPAEGTIAFYMNLTKAPFNDVAFRKALLTAINRQEIADKAQLGYVKPASQTGIRMPNQEDFIPSDIADKGVQKFDSAKADAALTAAGYNKGADGKRLDKSGKPIAFKFAVPGDWSDWVAAQRIIIENLSALGFSITQDGPAFPAYENDRAIGNFDAVLGVYGGTCNMFRNFQEALSSDVSAPVGQKATSNFVRWNDPRTDELIDKLFGAQDKNAQKPIVADLAKIMMDQVPVIPLWYGARWFQYSTKKATGWPNEKEPFAMPTDNLLWITNLKPAAG</sequence>
<comment type="similarity">
    <text evidence="2">Belongs to the bacterial solute-binding protein 5 family.</text>
</comment>
<dbReference type="Gene3D" id="3.10.105.10">
    <property type="entry name" value="Dipeptide-binding Protein, Domain 3"/>
    <property type="match status" value="1"/>
</dbReference>
<organism evidence="6 7">
    <name type="scientific">Virgisporangium ochraceum</name>
    <dbReference type="NCBI Taxonomy" id="65505"/>
    <lineage>
        <taxon>Bacteria</taxon>
        <taxon>Bacillati</taxon>
        <taxon>Actinomycetota</taxon>
        <taxon>Actinomycetes</taxon>
        <taxon>Micromonosporales</taxon>
        <taxon>Micromonosporaceae</taxon>
        <taxon>Virgisporangium</taxon>
    </lineage>
</organism>
<dbReference type="PANTHER" id="PTHR30290">
    <property type="entry name" value="PERIPLASMIC BINDING COMPONENT OF ABC TRANSPORTER"/>
    <property type="match status" value="1"/>
</dbReference>
<gene>
    <name evidence="6" type="ORF">Voc01_006710</name>
</gene>
<comment type="subcellular location">
    <subcellularLocation>
        <location evidence="1">Cell membrane</location>
        <topology evidence="1">Lipid-anchor</topology>
    </subcellularLocation>
</comment>